<name>A0A9P8FXL2_AURME</name>
<organism evidence="5 6">
    <name type="scientific">Aureobasidium melanogenum</name>
    <name type="common">Aureobasidium pullulans var. melanogenum</name>
    <dbReference type="NCBI Taxonomy" id="46634"/>
    <lineage>
        <taxon>Eukaryota</taxon>
        <taxon>Fungi</taxon>
        <taxon>Dikarya</taxon>
        <taxon>Ascomycota</taxon>
        <taxon>Pezizomycotina</taxon>
        <taxon>Dothideomycetes</taxon>
        <taxon>Dothideomycetidae</taxon>
        <taxon>Dothideales</taxon>
        <taxon>Saccotheciaceae</taxon>
        <taxon>Aureobasidium</taxon>
    </lineage>
</organism>
<sequence>MNGKTESYAILHGGDPLPIKQSIWSSFTKEAKEKPDHIVIISRTQPADLLASVVGTSSSVSRSGLEWTWSQIIQGGLTIASVFNDRGVKPNSVLLAFLPPVCAEWSLLWMAANCFGVTLVTIDKRALEPARVDELTFYIRSLQPGVVVVHDSTGVDAVDRVCAEVQHSVDCKLTFDAGEGAHGWVGLASSDVSNHTKNYVPNIEDRDLNRTAAILFTSGTSTGQPKGCPLTEKNLLHGWSVQNPIPATNTDMPLKAIMMFANSRAINLHLSGLCWVAGGTLVYLTTGFTPEGMLSTIEQDNITSATFIPPMLSAVAKHPSFSKEKVESLARILVGGDIASTDLQDLATEYFPNAQLLSGWAMTEGLWVTGWLSNQAPKQNPTSRGLLAQGTALPGNVLKIVNNEGGIAKRGEPGDMHVQSACIINAYCDNVASDTFYEDKDGRWFKTGDVGFVDDKGLIYVLGRKKDILKRLGIPIPPILLENVLSQFGGVQASVFGLPNPKLGEEAVAVVSDLTGTARERLQDLAVEHLGSDYSISKMFTLQELVESPCELLPALKDFYFVHSLDQRFFNTSFGSQQDCSQDGGGSKSECSRDNEGDGGVLIEETPLSKRLGYVDIFAMKEKMDGVHAWLKELVSNSPGDHVNVHKSTLRHQKRAMNSMRRCLVDTAPMTAKVCQYMRTVAERYVTQETNKAFRAASDLEGPAKFMDSVRAELLKDDHFPQTNLRAETGKIVKSRLRAAILKRAQEQKEAELLQKLDVDKPKAFEGFEEELEDAGLVDQKASSL</sequence>
<evidence type="ECO:0000256" key="3">
    <source>
        <dbReference type="SAM" id="MobiDB-lite"/>
    </source>
</evidence>
<proteinExistence type="inferred from homology"/>
<dbReference type="GO" id="GO:0008756">
    <property type="term" value="F:o-succinylbenzoate-CoA ligase activity"/>
    <property type="evidence" value="ECO:0007669"/>
    <property type="project" value="TreeGrafter"/>
</dbReference>
<dbReference type="InterPro" id="IPR000873">
    <property type="entry name" value="AMP-dep_synth/lig_dom"/>
</dbReference>
<comment type="similarity">
    <text evidence="1">Belongs to the ATP-dependent AMP-binding enzyme family.</text>
</comment>
<reference evidence="5" key="2">
    <citation type="submission" date="2021-08" db="EMBL/GenBank/DDBJ databases">
        <authorList>
            <person name="Gostincar C."/>
            <person name="Sun X."/>
            <person name="Song Z."/>
            <person name="Gunde-Cimerman N."/>
        </authorList>
    </citation>
    <scope>NUCLEOTIDE SEQUENCE</scope>
    <source>
        <strain evidence="5">EXF-9298</strain>
    </source>
</reference>
<dbReference type="SUPFAM" id="SSF56801">
    <property type="entry name" value="Acetyl-CoA synthetase-like"/>
    <property type="match status" value="1"/>
</dbReference>
<dbReference type="InterPro" id="IPR045851">
    <property type="entry name" value="AMP-bd_C_sf"/>
</dbReference>
<accession>A0A9P8FXL2</accession>
<dbReference type="Gene3D" id="3.30.300.30">
    <property type="match status" value="1"/>
</dbReference>
<dbReference type="Gene3D" id="3.40.50.12780">
    <property type="entry name" value="N-terminal domain of ligase-like"/>
    <property type="match status" value="1"/>
</dbReference>
<evidence type="ECO:0000256" key="2">
    <source>
        <dbReference type="ARBA" id="ARBA00022598"/>
    </source>
</evidence>
<evidence type="ECO:0000313" key="5">
    <source>
        <dbReference type="EMBL" id="KAG9984029.1"/>
    </source>
</evidence>
<protein>
    <submittedName>
        <fullName evidence="5">Acetyl-CoA synthetase-like protein</fullName>
    </submittedName>
</protein>
<dbReference type="Proteomes" id="UP000729357">
    <property type="component" value="Unassembled WGS sequence"/>
</dbReference>
<dbReference type="PANTHER" id="PTHR24096">
    <property type="entry name" value="LONG-CHAIN-FATTY-ACID--COA LIGASE"/>
    <property type="match status" value="1"/>
</dbReference>
<dbReference type="PANTHER" id="PTHR24096:SF149">
    <property type="entry name" value="AMP-BINDING DOMAIN-CONTAINING PROTEIN-RELATED"/>
    <property type="match status" value="1"/>
</dbReference>
<evidence type="ECO:0000313" key="6">
    <source>
        <dbReference type="Proteomes" id="UP000729357"/>
    </source>
</evidence>
<gene>
    <name evidence="5" type="ORF">KCU98_g5695</name>
</gene>
<comment type="caution">
    <text evidence="5">The sequence shown here is derived from an EMBL/GenBank/DDBJ whole genome shotgun (WGS) entry which is preliminary data.</text>
</comment>
<feature type="domain" description="AMP-dependent synthetase/ligase" evidence="4">
    <location>
        <begin position="31"/>
        <end position="427"/>
    </location>
</feature>
<evidence type="ECO:0000259" key="4">
    <source>
        <dbReference type="Pfam" id="PF00501"/>
    </source>
</evidence>
<dbReference type="InterPro" id="IPR042099">
    <property type="entry name" value="ANL_N_sf"/>
</dbReference>
<dbReference type="GO" id="GO:0009234">
    <property type="term" value="P:menaquinone biosynthetic process"/>
    <property type="evidence" value="ECO:0007669"/>
    <property type="project" value="TreeGrafter"/>
</dbReference>
<dbReference type="Pfam" id="PF00501">
    <property type="entry name" value="AMP-binding"/>
    <property type="match status" value="1"/>
</dbReference>
<feature type="non-terminal residue" evidence="5">
    <location>
        <position position="785"/>
    </location>
</feature>
<dbReference type="AlphaFoldDB" id="A0A9P8FXL2"/>
<feature type="region of interest" description="Disordered" evidence="3">
    <location>
        <begin position="580"/>
        <end position="600"/>
    </location>
</feature>
<keyword evidence="6" id="KW-1185">Reference proteome</keyword>
<keyword evidence="2" id="KW-0436">Ligase</keyword>
<dbReference type="EMBL" id="JAHFXS010000537">
    <property type="protein sequence ID" value="KAG9984029.1"/>
    <property type="molecule type" value="Genomic_DNA"/>
</dbReference>
<evidence type="ECO:0000256" key="1">
    <source>
        <dbReference type="ARBA" id="ARBA00006432"/>
    </source>
</evidence>
<reference evidence="5" key="1">
    <citation type="journal article" date="2021" name="J Fungi (Basel)">
        <title>Virulence traits and population genomics of the black yeast Aureobasidium melanogenum.</title>
        <authorList>
            <person name="Cernosa A."/>
            <person name="Sun X."/>
            <person name="Gostincar C."/>
            <person name="Fang C."/>
            <person name="Gunde-Cimerman N."/>
            <person name="Song Z."/>
        </authorList>
    </citation>
    <scope>NUCLEOTIDE SEQUENCE</scope>
    <source>
        <strain evidence="5">EXF-9298</strain>
    </source>
</reference>